<feature type="compositionally biased region" description="Low complexity" evidence="2">
    <location>
        <begin position="145"/>
        <end position="155"/>
    </location>
</feature>
<dbReference type="RefSeq" id="XP_004994071.1">
    <property type="nucleotide sequence ID" value="XM_004994014.1"/>
</dbReference>
<feature type="compositionally biased region" description="Polar residues" evidence="2">
    <location>
        <begin position="344"/>
        <end position="361"/>
    </location>
</feature>
<dbReference type="InterPro" id="IPR000048">
    <property type="entry name" value="IQ_motif_EF-hand-BS"/>
</dbReference>
<dbReference type="STRING" id="946362.F2U9L3"/>
<sequence length="587" mass="66237">MSGSERSVGSATERAMALMAKFEALKNKYMHRSPPRTAATATTASTRSTTATTATTAAAAATTSGRGPWSSARGATAPQQALSQQATSSARGTRTTGFGERRTVAQELFPPSWSSSVRRHDDAQQSRPPITSTLRASQAQFPWEAAATASTVSDSSPRRGATTEEEDQEDQEEEEDEGDGGTETEEQEGQEMRDTAQRHTDLQQHHSWRARDEFSRPEEDAETRESNETSDSDEYMTADDDSADSVATYSIETDAHSFHERFGDTMQTPPPRSVDTSPQRPRLTASTRKSPTRVPRRPRDNEEHAISDQQGDWPESVNVTVWERECERKPASTSPSRPRVERQLWSQQNSSTADDTGLGSTLPTMRKGEPYLLARAHHASHAPRRKPTQQQRERAATVIQAAWRGFVIRATDPDVAAVRREIRTRRMEDHIVSLHRQLDTLRAELVREQELRAMQQEAMRAIWDKARVLAGSVNHMQQREQTRAAIVLQKHIRAWLARKRYSRELHDRLRNNMTMMARSRAAIVGGDDHALREAVLQLQDQMYALKTSLDRAMMRTAWGHARNRQHHGQQQQQQQQQQLRGLLNETM</sequence>
<dbReference type="Proteomes" id="UP000007799">
    <property type="component" value="Unassembled WGS sequence"/>
</dbReference>
<feature type="region of interest" description="Disordered" evidence="2">
    <location>
        <begin position="28"/>
        <end position="361"/>
    </location>
</feature>
<proteinExistence type="predicted"/>
<feature type="compositionally biased region" description="Polar residues" evidence="2">
    <location>
        <begin position="274"/>
        <end position="289"/>
    </location>
</feature>
<feature type="compositionally biased region" description="Basic and acidic residues" evidence="2">
    <location>
        <begin position="297"/>
        <end position="306"/>
    </location>
</feature>
<evidence type="ECO:0000256" key="2">
    <source>
        <dbReference type="SAM" id="MobiDB-lite"/>
    </source>
</evidence>
<dbReference type="eggNOG" id="ENOG502SSFN">
    <property type="taxonomic scope" value="Eukaryota"/>
</dbReference>
<feature type="compositionally biased region" description="Polar residues" evidence="2">
    <location>
        <begin position="125"/>
        <end position="140"/>
    </location>
</feature>
<feature type="compositionally biased region" description="Acidic residues" evidence="2">
    <location>
        <begin position="163"/>
        <end position="189"/>
    </location>
</feature>
<dbReference type="AlphaFoldDB" id="F2U9L3"/>
<protein>
    <submittedName>
        <fullName evidence="3">Uncharacterized protein</fullName>
    </submittedName>
</protein>
<dbReference type="Gene3D" id="1.20.5.190">
    <property type="match status" value="2"/>
</dbReference>
<dbReference type="SMART" id="SM00015">
    <property type="entry name" value="IQ"/>
    <property type="match status" value="2"/>
</dbReference>
<name>F2U9L3_SALR5</name>
<keyword evidence="1" id="KW-0175">Coiled coil</keyword>
<feature type="compositionally biased region" description="Low complexity" evidence="2">
    <location>
        <begin position="75"/>
        <end position="98"/>
    </location>
</feature>
<dbReference type="PROSITE" id="PS50096">
    <property type="entry name" value="IQ"/>
    <property type="match status" value="2"/>
</dbReference>
<keyword evidence="4" id="KW-1185">Reference proteome</keyword>
<dbReference type="EMBL" id="GL832965">
    <property type="protein sequence ID" value="EGD73040.1"/>
    <property type="molecule type" value="Genomic_DNA"/>
</dbReference>
<gene>
    <name evidence="3" type="ORF">PTSG_04751</name>
</gene>
<dbReference type="InParanoid" id="F2U9L3"/>
<dbReference type="OrthoDB" id="5954088at2759"/>
<evidence type="ECO:0000313" key="3">
    <source>
        <dbReference type="EMBL" id="EGD73040.1"/>
    </source>
</evidence>
<accession>F2U9L3</accession>
<dbReference type="Pfam" id="PF00612">
    <property type="entry name" value="IQ"/>
    <property type="match status" value="2"/>
</dbReference>
<evidence type="ECO:0000256" key="1">
    <source>
        <dbReference type="SAM" id="Coils"/>
    </source>
</evidence>
<feature type="compositionally biased region" description="Basic and acidic residues" evidence="2">
    <location>
        <begin position="253"/>
        <end position="263"/>
    </location>
</feature>
<organism evidence="4">
    <name type="scientific">Salpingoeca rosetta (strain ATCC 50818 / BSB-021)</name>
    <dbReference type="NCBI Taxonomy" id="946362"/>
    <lineage>
        <taxon>Eukaryota</taxon>
        <taxon>Choanoflagellata</taxon>
        <taxon>Craspedida</taxon>
        <taxon>Salpingoecidae</taxon>
        <taxon>Salpingoeca</taxon>
    </lineage>
</organism>
<feature type="compositionally biased region" description="Low complexity" evidence="2">
    <location>
        <begin position="569"/>
        <end position="578"/>
    </location>
</feature>
<feature type="compositionally biased region" description="Acidic residues" evidence="2">
    <location>
        <begin position="228"/>
        <end position="243"/>
    </location>
</feature>
<reference evidence="3" key="1">
    <citation type="submission" date="2009-08" db="EMBL/GenBank/DDBJ databases">
        <title>Annotation of Salpingoeca rosetta.</title>
        <authorList>
            <consortium name="The Broad Institute Genome Sequencing Platform"/>
            <person name="Russ C."/>
            <person name="Cuomo C."/>
            <person name="Burger G."/>
            <person name="Gray M.W."/>
            <person name="Holland P.W.H."/>
            <person name="King N."/>
            <person name="Lang F.B.F."/>
            <person name="Roger A.J."/>
            <person name="Ruiz-Trillo I."/>
            <person name="Young S.K."/>
            <person name="Zeng Q."/>
            <person name="Gargeya S."/>
            <person name="Alvarado L."/>
            <person name="Berlin A."/>
            <person name="Chapman S.B."/>
            <person name="Chen Z."/>
            <person name="Freedman E."/>
            <person name="Gellesch M."/>
            <person name="Goldberg J."/>
            <person name="Griggs A."/>
            <person name="Gujja S."/>
            <person name="Heilman E."/>
            <person name="Heiman D."/>
            <person name="Howarth C."/>
            <person name="Mehta T."/>
            <person name="Neiman D."/>
            <person name="Pearson M."/>
            <person name="Roberts A."/>
            <person name="Saif S."/>
            <person name="Shea T."/>
            <person name="Shenoy N."/>
            <person name="Sisk P."/>
            <person name="Stolte C."/>
            <person name="Sykes S."/>
            <person name="White J."/>
            <person name="Yandava C."/>
            <person name="Haas B."/>
            <person name="Nusbaum C."/>
            <person name="Birren B."/>
        </authorList>
    </citation>
    <scope>NUCLEOTIDE SEQUENCE [LARGE SCALE GENOMIC DNA]</scope>
    <source>
        <strain evidence="3">ATCC 50818</strain>
    </source>
</reference>
<feature type="region of interest" description="Disordered" evidence="2">
    <location>
        <begin position="561"/>
        <end position="587"/>
    </location>
</feature>
<dbReference type="CDD" id="cd23767">
    <property type="entry name" value="IQCD"/>
    <property type="match status" value="1"/>
</dbReference>
<dbReference type="KEGG" id="sre:PTSG_04751"/>
<evidence type="ECO:0000313" key="4">
    <source>
        <dbReference type="Proteomes" id="UP000007799"/>
    </source>
</evidence>
<feature type="compositionally biased region" description="Basic and acidic residues" evidence="2">
    <location>
        <begin position="190"/>
        <end position="227"/>
    </location>
</feature>
<dbReference type="GeneID" id="16074649"/>
<feature type="coiled-coil region" evidence="1">
    <location>
        <begin position="431"/>
        <end position="458"/>
    </location>
</feature>
<feature type="compositionally biased region" description="Low complexity" evidence="2">
    <location>
        <begin position="36"/>
        <end position="64"/>
    </location>
</feature>